<feature type="compositionally biased region" description="Basic residues" evidence="1">
    <location>
        <begin position="243"/>
        <end position="256"/>
    </location>
</feature>
<organism evidence="2 3">
    <name type="scientific">Beauveria bassiana D1-5</name>
    <dbReference type="NCBI Taxonomy" id="1245745"/>
    <lineage>
        <taxon>Eukaryota</taxon>
        <taxon>Fungi</taxon>
        <taxon>Dikarya</taxon>
        <taxon>Ascomycota</taxon>
        <taxon>Pezizomycotina</taxon>
        <taxon>Sordariomycetes</taxon>
        <taxon>Hypocreomycetidae</taxon>
        <taxon>Hypocreales</taxon>
        <taxon>Cordycipitaceae</taxon>
        <taxon>Beauveria</taxon>
    </lineage>
</organism>
<feature type="region of interest" description="Disordered" evidence="1">
    <location>
        <begin position="136"/>
        <end position="296"/>
    </location>
</feature>
<comment type="caution">
    <text evidence="2">The sequence shown here is derived from an EMBL/GenBank/DDBJ whole genome shotgun (WGS) entry which is preliminary data.</text>
</comment>
<evidence type="ECO:0000313" key="3">
    <source>
        <dbReference type="Proteomes" id="UP000030106"/>
    </source>
</evidence>
<sequence length="377" mass="42140">MCGSTAISISPIPVGQERTSFKYRLHFRHHNGEVLDETCSEAGGRDCGPTGRGDGYVALGFGSRDTQSLQSRYRAQGVAFSQQLAKRRRQVAEGSDRAAELIPECGGGDGKPHGSAEQPKRNQDAHRLAVAVGLGASLYNDRQDREQRAEPDRDDGLESDCLGQARKLEKGHGRPKTVLQSHGPENQGEVKDRRVEDHPVQEAESQRAGGGRGRGRCGREEWAGRPLARTRPTRQNSDADQKRKQRSLRIARVHKGSVRETAPTATRARPHQSKSASCCRRPPSSGFNVRQEMDNGRQRATKGRFIRPIHRQDAKLPSKLLRHHADSYFHDQLERAFLYAAGYEQTEVFKLRLRHVEPDYEVLNKTNIGKPKWQTGP</sequence>
<feature type="compositionally biased region" description="Basic and acidic residues" evidence="1">
    <location>
        <begin position="110"/>
        <end position="124"/>
    </location>
</feature>
<evidence type="ECO:0000313" key="2">
    <source>
        <dbReference type="EMBL" id="KGQ03519.1"/>
    </source>
</evidence>
<protein>
    <submittedName>
        <fullName evidence="2">Uncharacterized protein</fullName>
    </submittedName>
</protein>
<dbReference type="AlphaFoldDB" id="A0A0A2VRU1"/>
<dbReference type="EMBL" id="ANFO01001209">
    <property type="protein sequence ID" value="KGQ03519.1"/>
    <property type="molecule type" value="Genomic_DNA"/>
</dbReference>
<feature type="compositionally biased region" description="Basic and acidic residues" evidence="1">
    <location>
        <begin position="141"/>
        <end position="156"/>
    </location>
</feature>
<feature type="compositionally biased region" description="Basic and acidic residues" evidence="1">
    <location>
        <begin position="90"/>
        <end position="99"/>
    </location>
</feature>
<gene>
    <name evidence="2" type="ORF">BBAD15_g11241</name>
</gene>
<dbReference type="Proteomes" id="UP000030106">
    <property type="component" value="Unassembled WGS sequence"/>
</dbReference>
<feature type="compositionally biased region" description="Basic and acidic residues" evidence="1">
    <location>
        <begin position="188"/>
        <end position="205"/>
    </location>
</feature>
<dbReference type="HOGENOM" id="CLU_733587_0_0_1"/>
<name>A0A0A2VRU1_BEABA</name>
<feature type="region of interest" description="Disordered" evidence="1">
    <location>
        <begin position="89"/>
        <end position="124"/>
    </location>
</feature>
<accession>A0A0A2VRU1</accession>
<reference evidence="2 3" key="1">
    <citation type="submission" date="2012-10" db="EMBL/GenBank/DDBJ databases">
        <title>Genome sequencing and analysis of entomopathogenic fungi Beauveria bassiana D1-5.</title>
        <authorList>
            <person name="Li Q."/>
            <person name="Wang L."/>
            <person name="Zhang Z."/>
            <person name="Wang Q."/>
            <person name="Ren J."/>
            <person name="Wang M."/>
            <person name="Xu W."/>
            <person name="Wang J."/>
            <person name="Lu Y."/>
            <person name="Du Q."/>
            <person name="Sun Z."/>
        </authorList>
    </citation>
    <scope>NUCLEOTIDE SEQUENCE [LARGE SCALE GENOMIC DNA]</scope>
    <source>
        <strain evidence="2 3">D1-5</strain>
    </source>
</reference>
<proteinExistence type="predicted"/>
<evidence type="ECO:0000256" key="1">
    <source>
        <dbReference type="SAM" id="MobiDB-lite"/>
    </source>
</evidence>